<dbReference type="EMBL" id="CM016762">
    <property type="protein sequence ID" value="TMS40087.1"/>
    <property type="molecule type" value="Genomic_DNA"/>
</dbReference>
<organism evidence="1 2">
    <name type="scientific">Steinernema carpocapsae</name>
    <name type="common">Entomopathogenic nematode</name>
    <dbReference type="NCBI Taxonomy" id="34508"/>
    <lineage>
        <taxon>Eukaryota</taxon>
        <taxon>Metazoa</taxon>
        <taxon>Ecdysozoa</taxon>
        <taxon>Nematoda</taxon>
        <taxon>Chromadorea</taxon>
        <taxon>Rhabditida</taxon>
        <taxon>Tylenchina</taxon>
        <taxon>Panagrolaimomorpha</taxon>
        <taxon>Strongyloidoidea</taxon>
        <taxon>Steinernematidae</taxon>
        <taxon>Steinernema</taxon>
    </lineage>
</organism>
<sequence>MRKIPASLEAFANGKPLRHTLAQTVGIVSRHNKNITLKRCKEWDYDRDLGQQMKVFTPVSSFLSDWVNPEPPASISHLLKGN</sequence>
<proteinExistence type="predicted"/>
<protein>
    <submittedName>
        <fullName evidence="1">Uncharacterized protein</fullName>
    </submittedName>
</protein>
<accession>A0A4U8V9F1</accession>
<dbReference type="AlphaFoldDB" id="A0A4U8V9F1"/>
<reference evidence="1 2" key="1">
    <citation type="journal article" date="2015" name="Genome Biol.">
        <title>Comparative genomics of Steinernema reveals deeply conserved gene regulatory networks.</title>
        <authorList>
            <person name="Dillman A.R."/>
            <person name="Macchietto M."/>
            <person name="Porter C.F."/>
            <person name="Rogers A."/>
            <person name="Williams B."/>
            <person name="Antoshechkin I."/>
            <person name="Lee M.M."/>
            <person name="Goodwin Z."/>
            <person name="Lu X."/>
            <person name="Lewis E.E."/>
            <person name="Goodrich-Blair H."/>
            <person name="Stock S.P."/>
            <person name="Adams B.J."/>
            <person name="Sternberg P.W."/>
            <person name="Mortazavi A."/>
        </authorList>
    </citation>
    <scope>NUCLEOTIDE SEQUENCE [LARGE SCALE GENOMIC DNA]</scope>
    <source>
        <strain evidence="1 2">ALL</strain>
    </source>
</reference>
<reference evidence="1 2" key="2">
    <citation type="journal article" date="2019" name="G3 (Bethesda)">
        <title>Hybrid Assembly of the Genome of the Entomopathogenic Nematode Steinernema carpocapsae Identifies the X-Chromosome.</title>
        <authorList>
            <person name="Serra L."/>
            <person name="Macchietto M."/>
            <person name="Macias-Munoz A."/>
            <person name="McGill C.J."/>
            <person name="Rodriguez I.M."/>
            <person name="Rodriguez B."/>
            <person name="Murad R."/>
            <person name="Mortazavi A."/>
        </authorList>
    </citation>
    <scope>NUCLEOTIDE SEQUENCE [LARGE SCALE GENOMIC DNA]</scope>
    <source>
        <strain evidence="1 2">ALL</strain>
    </source>
</reference>
<evidence type="ECO:0000313" key="1">
    <source>
        <dbReference type="EMBL" id="TMS40087.1"/>
    </source>
</evidence>
<name>A0A4U8V9F1_STECR</name>
<dbReference type="Proteomes" id="UP000298663">
    <property type="component" value="Chromosome X"/>
</dbReference>
<gene>
    <name evidence="1" type="ORF">L596_006510</name>
</gene>
<evidence type="ECO:0000313" key="2">
    <source>
        <dbReference type="Proteomes" id="UP000298663"/>
    </source>
</evidence>
<keyword evidence="2" id="KW-1185">Reference proteome</keyword>